<feature type="binding site" evidence="6">
    <location>
        <position position="79"/>
    </location>
    <ligand>
        <name>S-adenosyl-L-methionine</name>
        <dbReference type="ChEBI" id="CHEBI:59789"/>
    </ligand>
</feature>
<feature type="binding site" evidence="6">
    <location>
        <position position="55"/>
    </location>
    <ligand>
        <name>S-adenosyl-L-methionine</name>
        <dbReference type="ChEBI" id="CHEBI:59789"/>
    </ligand>
</feature>
<evidence type="ECO:0000256" key="1">
    <source>
        <dbReference type="ARBA" id="ARBA00010396"/>
    </source>
</evidence>
<proteinExistence type="inferred from homology"/>
<dbReference type="Pfam" id="PF01795">
    <property type="entry name" value="Methyltransf_5"/>
    <property type="match status" value="1"/>
</dbReference>
<evidence type="ECO:0000256" key="6">
    <source>
        <dbReference type="HAMAP-Rule" id="MF_01007"/>
    </source>
</evidence>
<dbReference type="Gene3D" id="3.40.50.150">
    <property type="entry name" value="Vaccinia Virus protein VP39"/>
    <property type="match status" value="1"/>
</dbReference>
<dbReference type="SUPFAM" id="SSF81799">
    <property type="entry name" value="Putative methyltransferase TM0872, insert domain"/>
    <property type="match status" value="1"/>
</dbReference>
<keyword evidence="3 6" id="KW-0489">Methyltransferase</keyword>
<keyword evidence="2 6" id="KW-0698">rRNA processing</keyword>
<evidence type="ECO:0000313" key="9">
    <source>
        <dbReference type="Proteomes" id="UP000715095"/>
    </source>
</evidence>
<dbReference type="Gene3D" id="1.10.150.170">
    <property type="entry name" value="Putative methyltransferase TM0872, insert domain"/>
    <property type="match status" value="1"/>
</dbReference>
<dbReference type="EMBL" id="JACJJC010000002">
    <property type="protein sequence ID" value="MBM6703337.1"/>
    <property type="molecule type" value="Genomic_DNA"/>
</dbReference>
<dbReference type="RefSeq" id="WP_205101803.1">
    <property type="nucleotide sequence ID" value="NZ_JACJJC010000002.1"/>
</dbReference>
<feature type="binding site" evidence="6">
    <location>
        <position position="100"/>
    </location>
    <ligand>
        <name>S-adenosyl-L-methionine</name>
        <dbReference type="ChEBI" id="CHEBI:59789"/>
    </ligand>
</feature>
<dbReference type="NCBIfam" id="TIGR00006">
    <property type="entry name" value="16S rRNA (cytosine(1402)-N(4))-methyltransferase RsmH"/>
    <property type="match status" value="1"/>
</dbReference>
<accession>A0ABS2DPQ3</accession>
<dbReference type="HAMAP" id="MF_01007">
    <property type="entry name" value="16SrRNA_methyltr_H"/>
    <property type="match status" value="1"/>
</dbReference>
<evidence type="ECO:0000256" key="3">
    <source>
        <dbReference type="ARBA" id="ARBA00022603"/>
    </source>
</evidence>
<evidence type="ECO:0000256" key="5">
    <source>
        <dbReference type="ARBA" id="ARBA00022691"/>
    </source>
</evidence>
<comment type="similarity">
    <text evidence="1 6">Belongs to the methyltransferase superfamily. RsmH family.</text>
</comment>
<comment type="caution">
    <text evidence="8">The sequence shown here is derived from an EMBL/GenBank/DDBJ whole genome shotgun (WGS) entry which is preliminary data.</text>
</comment>
<gene>
    <name evidence="6 8" type="primary">rsmH</name>
    <name evidence="8" type="ORF">H6A60_02290</name>
</gene>
<keyword evidence="9" id="KW-1185">Reference proteome</keyword>
<reference evidence="8 9" key="1">
    <citation type="journal article" date="2021" name="Sci. Rep.">
        <title>The distribution of antibiotic resistance genes in chicken gut microbiota commensals.</title>
        <authorList>
            <person name="Juricova H."/>
            <person name="Matiasovicova J."/>
            <person name="Kubasova T."/>
            <person name="Cejkova D."/>
            <person name="Rychlik I."/>
        </authorList>
    </citation>
    <scope>NUCLEOTIDE SEQUENCE [LARGE SCALE GENOMIC DNA]</scope>
    <source>
        <strain evidence="8 9">An829</strain>
    </source>
</reference>
<comment type="function">
    <text evidence="6">Specifically methylates the N4 position of cytidine in position 1402 (C1402) of 16S rRNA.</text>
</comment>
<dbReference type="EC" id="2.1.1.199" evidence="6"/>
<dbReference type="PANTHER" id="PTHR11265:SF0">
    <property type="entry name" value="12S RRNA N4-METHYLCYTIDINE METHYLTRANSFERASE"/>
    <property type="match status" value="1"/>
</dbReference>
<dbReference type="InterPro" id="IPR029063">
    <property type="entry name" value="SAM-dependent_MTases_sf"/>
</dbReference>
<dbReference type="InterPro" id="IPR023397">
    <property type="entry name" value="SAM-dep_MeTrfase_MraW_recog"/>
</dbReference>
<dbReference type="PANTHER" id="PTHR11265">
    <property type="entry name" value="S-ADENOSYL-METHYLTRANSFERASE MRAW"/>
    <property type="match status" value="1"/>
</dbReference>
<keyword evidence="6" id="KW-0963">Cytoplasm</keyword>
<comment type="subcellular location">
    <subcellularLocation>
        <location evidence="6">Cytoplasm</location>
    </subcellularLocation>
</comment>
<sequence>MTEAFVHLSVLGVEAPRALVTDADGLYVDGTFGRGGHSRRILSMLSEKGRLIAFDRDPEAVKAAADIRDPRFQIIHAPFSHMREALGEIGVTAVNGVFLDIGVSSPQIDDASRGFSFRFDGPLDMRMDTTRGETAAEWLARAPEGDIVRVLADYGEERFAGKIARAIVAEREKSPIETTKALASLVERVVPRNRRDAVQHPATRTFQAVRIQVNGELDELSSALEAAGSLLLPGGRLAVIAFHSLEDRIVKRFFERTAHPERAIDPRLPIPVEQLPKPLFEAPERILPSKAECEANPRARSAVLRAAARTAEPWRATDAAPASGAKSASSRQR</sequence>
<evidence type="ECO:0000256" key="7">
    <source>
        <dbReference type="SAM" id="MobiDB-lite"/>
    </source>
</evidence>
<organism evidence="8 9">
    <name type="scientific">Sutterella massiliensis</name>
    <dbReference type="NCBI Taxonomy" id="1816689"/>
    <lineage>
        <taxon>Bacteria</taxon>
        <taxon>Pseudomonadati</taxon>
        <taxon>Pseudomonadota</taxon>
        <taxon>Betaproteobacteria</taxon>
        <taxon>Burkholderiales</taxon>
        <taxon>Sutterellaceae</taxon>
        <taxon>Sutterella</taxon>
    </lineage>
</organism>
<evidence type="ECO:0000313" key="8">
    <source>
        <dbReference type="EMBL" id="MBM6703337.1"/>
    </source>
</evidence>
<dbReference type="InterPro" id="IPR002903">
    <property type="entry name" value="RsmH"/>
</dbReference>
<feature type="region of interest" description="Disordered" evidence="7">
    <location>
        <begin position="310"/>
        <end position="333"/>
    </location>
</feature>
<feature type="binding site" evidence="6">
    <location>
        <begin position="35"/>
        <end position="37"/>
    </location>
    <ligand>
        <name>S-adenosyl-L-methionine</name>
        <dbReference type="ChEBI" id="CHEBI:59789"/>
    </ligand>
</feature>
<feature type="binding site" evidence="6">
    <location>
        <position position="107"/>
    </location>
    <ligand>
        <name>S-adenosyl-L-methionine</name>
        <dbReference type="ChEBI" id="CHEBI:59789"/>
    </ligand>
</feature>
<keyword evidence="4 6" id="KW-0808">Transferase</keyword>
<name>A0ABS2DPQ3_9BURK</name>
<dbReference type="Proteomes" id="UP000715095">
    <property type="component" value="Unassembled WGS sequence"/>
</dbReference>
<evidence type="ECO:0000256" key="4">
    <source>
        <dbReference type="ARBA" id="ARBA00022679"/>
    </source>
</evidence>
<evidence type="ECO:0000256" key="2">
    <source>
        <dbReference type="ARBA" id="ARBA00022552"/>
    </source>
</evidence>
<dbReference type="SUPFAM" id="SSF53335">
    <property type="entry name" value="S-adenosyl-L-methionine-dependent methyltransferases"/>
    <property type="match status" value="1"/>
</dbReference>
<keyword evidence="5 6" id="KW-0949">S-adenosyl-L-methionine</keyword>
<protein>
    <recommendedName>
        <fullName evidence="6">Ribosomal RNA small subunit methyltransferase H</fullName>
        <ecNumber evidence="6">2.1.1.199</ecNumber>
    </recommendedName>
    <alternativeName>
        <fullName evidence="6">16S rRNA m(4)C1402 methyltransferase</fullName>
    </alternativeName>
    <alternativeName>
        <fullName evidence="6">rRNA (cytosine-N(4)-)-methyltransferase RsmH</fullName>
    </alternativeName>
</protein>
<dbReference type="PIRSF" id="PIRSF004486">
    <property type="entry name" value="MraW"/>
    <property type="match status" value="1"/>
</dbReference>
<comment type="catalytic activity">
    <reaction evidence="6">
        <text>cytidine(1402) in 16S rRNA + S-adenosyl-L-methionine = N(4)-methylcytidine(1402) in 16S rRNA + S-adenosyl-L-homocysteine + H(+)</text>
        <dbReference type="Rhea" id="RHEA:42928"/>
        <dbReference type="Rhea" id="RHEA-COMP:10286"/>
        <dbReference type="Rhea" id="RHEA-COMP:10287"/>
        <dbReference type="ChEBI" id="CHEBI:15378"/>
        <dbReference type="ChEBI" id="CHEBI:57856"/>
        <dbReference type="ChEBI" id="CHEBI:59789"/>
        <dbReference type="ChEBI" id="CHEBI:74506"/>
        <dbReference type="ChEBI" id="CHEBI:82748"/>
        <dbReference type="EC" id="2.1.1.199"/>
    </reaction>
</comment>